<evidence type="ECO:0000313" key="5">
    <source>
        <dbReference type="EMBL" id="MFC5407193.1"/>
    </source>
</evidence>
<dbReference type="InterPro" id="IPR018060">
    <property type="entry name" value="HTH_AraC"/>
</dbReference>
<dbReference type="InterPro" id="IPR009057">
    <property type="entry name" value="Homeodomain-like_sf"/>
</dbReference>
<proteinExistence type="predicted"/>
<sequence length="286" mass="32894">MHVRKIDMVQLMTDFEGGGGIHPYHEMLFLASGNALLQWMGKEYAVSAPTLFLLAPNTPHRLLSRSATCSFGYIELDIQGDSVFPCLGQMFVWNELQTGDERHKSELYAPIYAVARTLWANFDSVLPYRDIANELVLLDIRKTLLMVTACLRAREPRLFRPADAARSYDTTETRDRVLALMRYLETKYDEPITIRELASHAHLHVSYFIRMFRTIAGTTPLQYLNNLRMNAAACFLSKTKLSVQEIAGMVGYQSIHYFSRQFKMKYTVSPTLWRECHSDDRFPESS</sequence>
<dbReference type="EMBL" id="JBHSMI010000067">
    <property type="protein sequence ID" value="MFC5407193.1"/>
    <property type="molecule type" value="Genomic_DNA"/>
</dbReference>
<evidence type="ECO:0000256" key="2">
    <source>
        <dbReference type="ARBA" id="ARBA00023125"/>
    </source>
</evidence>
<dbReference type="SUPFAM" id="SSF46689">
    <property type="entry name" value="Homeodomain-like"/>
    <property type="match status" value="2"/>
</dbReference>
<keyword evidence="6" id="KW-1185">Reference proteome</keyword>
<keyword evidence="2" id="KW-0238">DNA-binding</keyword>
<evidence type="ECO:0000259" key="4">
    <source>
        <dbReference type="PROSITE" id="PS01124"/>
    </source>
</evidence>
<gene>
    <name evidence="5" type="ORF">ACFPOF_31075</name>
</gene>
<keyword evidence="1" id="KW-0805">Transcription regulation</keyword>
<comment type="caution">
    <text evidence="5">The sequence shown here is derived from an EMBL/GenBank/DDBJ whole genome shotgun (WGS) entry which is preliminary data.</text>
</comment>
<dbReference type="SUPFAM" id="SSF51182">
    <property type="entry name" value="RmlC-like cupins"/>
    <property type="match status" value="1"/>
</dbReference>
<dbReference type="Pfam" id="PF12833">
    <property type="entry name" value="HTH_18"/>
    <property type="match status" value="1"/>
</dbReference>
<dbReference type="PANTHER" id="PTHR43280:SF2">
    <property type="entry name" value="HTH-TYPE TRANSCRIPTIONAL REGULATOR EXSA"/>
    <property type="match status" value="1"/>
</dbReference>
<dbReference type="InterPro" id="IPR011051">
    <property type="entry name" value="RmlC_Cupin_sf"/>
</dbReference>
<dbReference type="RefSeq" id="WP_378139635.1">
    <property type="nucleotide sequence ID" value="NZ_JBHSMI010000067.1"/>
</dbReference>
<dbReference type="SMART" id="SM00342">
    <property type="entry name" value="HTH_ARAC"/>
    <property type="match status" value="1"/>
</dbReference>
<protein>
    <submittedName>
        <fullName evidence="5">Helix-turn-helix domain-containing protein</fullName>
    </submittedName>
</protein>
<evidence type="ECO:0000256" key="1">
    <source>
        <dbReference type="ARBA" id="ARBA00023015"/>
    </source>
</evidence>
<dbReference type="PANTHER" id="PTHR43280">
    <property type="entry name" value="ARAC-FAMILY TRANSCRIPTIONAL REGULATOR"/>
    <property type="match status" value="1"/>
</dbReference>
<evidence type="ECO:0000313" key="6">
    <source>
        <dbReference type="Proteomes" id="UP001596113"/>
    </source>
</evidence>
<dbReference type="Gene3D" id="1.10.10.60">
    <property type="entry name" value="Homeodomain-like"/>
    <property type="match status" value="2"/>
</dbReference>
<evidence type="ECO:0000256" key="3">
    <source>
        <dbReference type="ARBA" id="ARBA00023163"/>
    </source>
</evidence>
<dbReference type="Proteomes" id="UP001596113">
    <property type="component" value="Unassembled WGS sequence"/>
</dbReference>
<dbReference type="PROSITE" id="PS01124">
    <property type="entry name" value="HTH_ARAC_FAMILY_2"/>
    <property type="match status" value="1"/>
</dbReference>
<organism evidence="5 6">
    <name type="scientific">Cohnella soli</name>
    <dbReference type="NCBI Taxonomy" id="425005"/>
    <lineage>
        <taxon>Bacteria</taxon>
        <taxon>Bacillati</taxon>
        <taxon>Bacillota</taxon>
        <taxon>Bacilli</taxon>
        <taxon>Bacillales</taxon>
        <taxon>Paenibacillaceae</taxon>
        <taxon>Cohnella</taxon>
    </lineage>
</organism>
<accession>A0ABW0I3N9</accession>
<feature type="domain" description="HTH araC/xylS-type" evidence="4">
    <location>
        <begin position="178"/>
        <end position="276"/>
    </location>
</feature>
<keyword evidence="3" id="KW-0804">Transcription</keyword>
<name>A0ABW0I3N9_9BACL</name>
<reference evidence="6" key="1">
    <citation type="journal article" date="2019" name="Int. J. Syst. Evol. Microbiol.">
        <title>The Global Catalogue of Microorganisms (GCM) 10K type strain sequencing project: providing services to taxonomists for standard genome sequencing and annotation.</title>
        <authorList>
            <consortium name="The Broad Institute Genomics Platform"/>
            <consortium name="The Broad Institute Genome Sequencing Center for Infectious Disease"/>
            <person name="Wu L."/>
            <person name="Ma J."/>
        </authorList>
    </citation>
    <scope>NUCLEOTIDE SEQUENCE [LARGE SCALE GENOMIC DNA]</scope>
    <source>
        <strain evidence="6">CGMCC 1.18575</strain>
    </source>
</reference>